<name>A0A255HBP9_9ACTN</name>
<dbReference type="Proteomes" id="UP000216311">
    <property type="component" value="Unassembled WGS sequence"/>
</dbReference>
<evidence type="ECO:0000313" key="8">
    <source>
        <dbReference type="EMBL" id="OYO25061.1"/>
    </source>
</evidence>
<keyword evidence="9" id="KW-1185">Reference proteome</keyword>
<evidence type="ECO:0008006" key="10">
    <source>
        <dbReference type="Google" id="ProtNLM"/>
    </source>
</evidence>
<dbReference type="InterPro" id="IPR007140">
    <property type="entry name" value="DUF350"/>
</dbReference>
<reference evidence="8 9" key="1">
    <citation type="submission" date="2017-07" db="EMBL/GenBank/DDBJ databases">
        <title>Draft whole genome sequences of clinical Proprionibacteriaceae strains.</title>
        <authorList>
            <person name="Bernier A.-M."/>
            <person name="Bernard K."/>
            <person name="Domingo M.-C."/>
        </authorList>
    </citation>
    <scope>NUCLEOTIDE SEQUENCE [LARGE SCALE GENOMIC DNA]</scope>
    <source>
        <strain evidence="8 9">NML 130396</strain>
    </source>
</reference>
<dbReference type="RefSeq" id="WP_094362268.1">
    <property type="nucleotide sequence ID" value="NZ_NMVQ01000001.1"/>
</dbReference>
<keyword evidence="5 7" id="KW-1133">Transmembrane helix</keyword>
<evidence type="ECO:0000256" key="2">
    <source>
        <dbReference type="ARBA" id="ARBA00005779"/>
    </source>
</evidence>
<dbReference type="GO" id="GO:0005886">
    <property type="term" value="C:plasma membrane"/>
    <property type="evidence" value="ECO:0007669"/>
    <property type="project" value="UniProtKB-SubCell"/>
</dbReference>
<comment type="subcellular location">
    <subcellularLocation>
        <location evidence="1">Cell membrane</location>
        <topology evidence="1">Multi-pass membrane protein</topology>
    </subcellularLocation>
</comment>
<evidence type="ECO:0000256" key="5">
    <source>
        <dbReference type="ARBA" id="ARBA00022989"/>
    </source>
</evidence>
<evidence type="ECO:0000313" key="9">
    <source>
        <dbReference type="Proteomes" id="UP000216311"/>
    </source>
</evidence>
<organism evidence="8 9">
    <name type="scientific">Enemella dayhoffiae</name>
    <dbReference type="NCBI Taxonomy" id="2016507"/>
    <lineage>
        <taxon>Bacteria</taxon>
        <taxon>Bacillati</taxon>
        <taxon>Actinomycetota</taxon>
        <taxon>Actinomycetes</taxon>
        <taxon>Propionibacteriales</taxon>
        <taxon>Propionibacteriaceae</taxon>
        <taxon>Enemella</taxon>
    </lineage>
</organism>
<dbReference type="AlphaFoldDB" id="A0A255HBP9"/>
<evidence type="ECO:0000256" key="3">
    <source>
        <dbReference type="ARBA" id="ARBA00022475"/>
    </source>
</evidence>
<evidence type="ECO:0000256" key="7">
    <source>
        <dbReference type="SAM" id="Phobius"/>
    </source>
</evidence>
<feature type="transmembrane region" description="Helical" evidence="7">
    <location>
        <begin position="121"/>
        <end position="140"/>
    </location>
</feature>
<sequence length="141" mass="14804">MLAEIGFDIMASLAYGAVSLALMVLGVWLVDLLTPGKLVDLIWKERRVVPVVHVGSAMLAVALIIRQAILSSADQLVPGLISTAVYGVMGLILMAVAFWVIDLITPGKLGELLVAEGFHPAVWVTAVSQISVGLIMAAAIS</sequence>
<feature type="transmembrane region" description="Helical" evidence="7">
    <location>
        <begin position="50"/>
        <end position="69"/>
    </location>
</feature>
<accession>A0A255HBP9</accession>
<dbReference type="EMBL" id="NMVQ01000001">
    <property type="protein sequence ID" value="OYO25061.1"/>
    <property type="molecule type" value="Genomic_DNA"/>
</dbReference>
<proteinExistence type="inferred from homology"/>
<feature type="transmembrane region" description="Helical" evidence="7">
    <location>
        <begin position="12"/>
        <end position="30"/>
    </location>
</feature>
<dbReference type="Pfam" id="PF03994">
    <property type="entry name" value="DUF350"/>
    <property type="match status" value="1"/>
</dbReference>
<comment type="similarity">
    <text evidence="2">Belongs to the UPF0719 family.</text>
</comment>
<evidence type="ECO:0000256" key="6">
    <source>
        <dbReference type="ARBA" id="ARBA00023136"/>
    </source>
</evidence>
<comment type="caution">
    <text evidence="8">The sequence shown here is derived from an EMBL/GenBank/DDBJ whole genome shotgun (WGS) entry which is preliminary data.</text>
</comment>
<keyword evidence="4 7" id="KW-0812">Transmembrane</keyword>
<protein>
    <recommendedName>
        <fullName evidence="10">DUF350 domain-containing protein</fullName>
    </recommendedName>
</protein>
<gene>
    <name evidence="8" type="ORF">CGZ93_00925</name>
</gene>
<evidence type="ECO:0000256" key="4">
    <source>
        <dbReference type="ARBA" id="ARBA00022692"/>
    </source>
</evidence>
<dbReference type="OrthoDB" id="5191770at2"/>
<feature type="transmembrane region" description="Helical" evidence="7">
    <location>
        <begin position="76"/>
        <end position="101"/>
    </location>
</feature>
<keyword evidence="3" id="KW-1003">Cell membrane</keyword>
<evidence type="ECO:0000256" key="1">
    <source>
        <dbReference type="ARBA" id="ARBA00004651"/>
    </source>
</evidence>
<keyword evidence="6 7" id="KW-0472">Membrane</keyword>